<reference evidence="2 3" key="1">
    <citation type="submission" date="2024-09" db="EMBL/GenBank/DDBJ databases">
        <authorList>
            <person name="Sun Q."/>
            <person name="Mori K."/>
        </authorList>
    </citation>
    <scope>NUCLEOTIDE SEQUENCE [LARGE SCALE GENOMIC DNA]</scope>
    <source>
        <strain evidence="2 3">CGMCC 1.12926</strain>
    </source>
</reference>
<organism evidence="2 3">
    <name type="scientific">Flavobacterium procerum</name>
    <dbReference type="NCBI Taxonomy" id="1455569"/>
    <lineage>
        <taxon>Bacteria</taxon>
        <taxon>Pseudomonadati</taxon>
        <taxon>Bacteroidota</taxon>
        <taxon>Flavobacteriia</taxon>
        <taxon>Flavobacteriales</taxon>
        <taxon>Flavobacteriaceae</taxon>
        <taxon>Flavobacterium</taxon>
    </lineage>
</organism>
<dbReference type="Proteomes" id="UP001589734">
    <property type="component" value="Unassembled WGS sequence"/>
</dbReference>
<evidence type="ECO:0000313" key="3">
    <source>
        <dbReference type="Proteomes" id="UP001589734"/>
    </source>
</evidence>
<dbReference type="EMBL" id="JBHLYW010000007">
    <property type="protein sequence ID" value="MFC0076573.1"/>
    <property type="molecule type" value="Genomic_DNA"/>
</dbReference>
<name>A0ABV6BNP5_9FLAO</name>
<dbReference type="RefSeq" id="WP_379685626.1">
    <property type="nucleotide sequence ID" value="NZ_JBHMFJ010000002.1"/>
</dbReference>
<dbReference type="InterPro" id="IPR025582">
    <property type="entry name" value="YARHG_dom"/>
</dbReference>
<proteinExistence type="predicted"/>
<protein>
    <submittedName>
        <fullName evidence="2">YARHG domain-containing protein</fullName>
    </submittedName>
</protein>
<dbReference type="SMART" id="SM01324">
    <property type="entry name" value="YARHG"/>
    <property type="match status" value="1"/>
</dbReference>
<dbReference type="InterPro" id="IPR038434">
    <property type="entry name" value="YARHG_sf"/>
</dbReference>
<accession>A0ABV6BNP5</accession>
<keyword evidence="3" id="KW-1185">Reference proteome</keyword>
<dbReference type="Pfam" id="PF13308">
    <property type="entry name" value="YARHG"/>
    <property type="match status" value="1"/>
</dbReference>
<evidence type="ECO:0000313" key="2">
    <source>
        <dbReference type="EMBL" id="MFC0076573.1"/>
    </source>
</evidence>
<feature type="domain" description="YARHG" evidence="1">
    <location>
        <begin position="27"/>
        <end position="108"/>
    </location>
</feature>
<dbReference type="Gene3D" id="1.20.58.1690">
    <property type="match status" value="1"/>
</dbReference>
<evidence type="ECO:0000259" key="1">
    <source>
        <dbReference type="SMART" id="SM01324"/>
    </source>
</evidence>
<sequence>MMLAFGTPNFVNAQKHAPLPQTQSRNVPGIYPEGSKRQLRVSDIEGLTSWDLKVMRNEIYARHNYIFKTDDMKNYFNQQNWYTPRYNNIESMLTALEKKNIKFIQSYE</sequence>
<comment type="caution">
    <text evidence="2">The sequence shown here is derived from an EMBL/GenBank/DDBJ whole genome shotgun (WGS) entry which is preliminary data.</text>
</comment>
<gene>
    <name evidence="2" type="ORF">ACFFLS_05955</name>
</gene>